<feature type="region of interest" description="Disordered" evidence="7">
    <location>
        <begin position="3586"/>
        <end position="3616"/>
    </location>
</feature>
<feature type="transmembrane region" description="Helical" evidence="8">
    <location>
        <begin position="1744"/>
        <end position="1766"/>
    </location>
</feature>
<feature type="compositionally biased region" description="Pro residues" evidence="7">
    <location>
        <begin position="3921"/>
        <end position="3941"/>
    </location>
</feature>
<dbReference type="SMART" id="SM00220">
    <property type="entry name" value="S_TKc"/>
    <property type="match status" value="1"/>
</dbReference>
<feature type="transmembrane region" description="Helical" evidence="8">
    <location>
        <begin position="2115"/>
        <end position="2136"/>
    </location>
</feature>
<dbReference type="InterPro" id="IPR016055">
    <property type="entry name" value="A-D-PHexomutase_a/b/a-I/II/III"/>
</dbReference>
<dbReference type="SUPFAM" id="SSF55957">
    <property type="entry name" value="Phosphoglucomutase, C-terminal domain"/>
    <property type="match status" value="1"/>
</dbReference>
<dbReference type="Pfam" id="PF02880">
    <property type="entry name" value="PGM_PMM_III"/>
    <property type="match status" value="1"/>
</dbReference>
<organism evidence="10 11">
    <name type="scientific">Candidatus Aquitaenariimonas noxiae</name>
    <dbReference type="NCBI Taxonomy" id="1974741"/>
    <lineage>
        <taxon>Bacteria</taxon>
        <taxon>Pseudomonadati</taxon>
        <taxon>Candidatus Omnitrophota</taxon>
        <taxon>Candidatus Aquitaenariimonas</taxon>
    </lineage>
</organism>
<keyword evidence="8" id="KW-0472">Membrane</keyword>
<dbReference type="GO" id="GO:0046872">
    <property type="term" value="F:metal ion binding"/>
    <property type="evidence" value="ECO:0007669"/>
    <property type="project" value="UniProtKB-KW"/>
</dbReference>
<dbReference type="Gene3D" id="3.40.120.10">
    <property type="entry name" value="Alpha-D-Glucose-1,6-Bisphosphate, subunit A, domain 3"/>
    <property type="match status" value="3"/>
</dbReference>
<dbReference type="GO" id="GO:0005829">
    <property type="term" value="C:cytosol"/>
    <property type="evidence" value="ECO:0007669"/>
    <property type="project" value="TreeGrafter"/>
</dbReference>
<comment type="caution">
    <text evidence="10">The sequence shown here is derived from an EMBL/GenBank/DDBJ whole genome shotgun (WGS) entry which is preliminary data.</text>
</comment>
<evidence type="ECO:0000256" key="6">
    <source>
        <dbReference type="ARBA" id="ARBA00023235"/>
    </source>
</evidence>
<dbReference type="InterPro" id="IPR036900">
    <property type="entry name" value="A-D-PHexomutase_C_sf"/>
</dbReference>
<dbReference type="FunFam" id="3.40.120.10:FF:000002">
    <property type="entry name" value="Phosphoglucosamine mutase"/>
    <property type="match status" value="1"/>
</dbReference>
<dbReference type="SUPFAM" id="SSF56112">
    <property type="entry name" value="Protein kinase-like (PK-like)"/>
    <property type="match status" value="1"/>
</dbReference>
<evidence type="ECO:0000256" key="4">
    <source>
        <dbReference type="ARBA" id="ARBA00022723"/>
    </source>
</evidence>
<dbReference type="InterPro" id="IPR005844">
    <property type="entry name" value="A-D-PHexomutase_a/b/a-I"/>
</dbReference>
<dbReference type="InterPro" id="IPR005846">
    <property type="entry name" value="A-D-PHexomutase_a/b/a-III"/>
</dbReference>
<keyword evidence="4" id="KW-0479">Metal-binding</keyword>
<feature type="transmembrane region" description="Helical" evidence="8">
    <location>
        <begin position="2083"/>
        <end position="2109"/>
    </location>
</feature>
<dbReference type="Gene3D" id="1.10.510.10">
    <property type="entry name" value="Transferase(Phosphotransferase) domain 1"/>
    <property type="match status" value="1"/>
</dbReference>
<evidence type="ECO:0000259" key="9">
    <source>
        <dbReference type="PROSITE" id="PS50011"/>
    </source>
</evidence>
<proteinExistence type="inferred from homology"/>
<dbReference type="InterPro" id="IPR050060">
    <property type="entry name" value="Phosphoglucosamine_mutase"/>
</dbReference>
<feature type="domain" description="Protein kinase" evidence="9">
    <location>
        <begin position="4272"/>
        <end position="4552"/>
    </location>
</feature>
<feature type="transmembrane region" description="Helical" evidence="8">
    <location>
        <begin position="1868"/>
        <end position="1887"/>
    </location>
</feature>
<gene>
    <name evidence="10" type="ORF">COS99_01630</name>
</gene>
<name>A0A2J0KUL9_9BACT</name>
<feature type="transmembrane region" description="Helical" evidence="8">
    <location>
        <begin position="2053"/>
        <end position="2071"/>
    </location>
</feature>
<feature type="transmembrane region" description="Helical" evidence="8">
    <location>
        <begin position="1952"/>
        <end position="1976"/>
    </location>
</feature>
<dbReference type="PANTHER" id="PTHR42946:SF1">
    <property type="entry name" value="PHOSPHOGLUCOMUTASE (ALPHA-D-GLUCOSE-1,6-BISPHOSPHATE-DEPENDENT)"/>
    <property type="match status" value="1"/>
</dbReference>
<feature type="transmembrane region" description="Helical" evidence="8">
    <location>
        <begin position="1893"/>
        <end position="1914"/>
    </location>
</feature>
<dbReference type="InterPro" id="IPR000719">
    <property type="entry name" value="Prot_kinase_dom"/>
</dbReference>
<evidence type="ECO:0000256" key="8">
    <source>
        <dbReference type="SAM" id="Phobius"/>
    </source>
</evidence>
<dbReference type="SUPFAM" id="SSF53738">
    <property type="entry name" value="Phosphoglucomutase, first 3 domains"/>
    <property type="match status" value="3"/>
</dbReference>
<dbReference type="GO" id="GO:0006048">
    <property type="term" value="P:UDP-N-acetylglucosamine biosynthetic process"/>
    <property type="evidence" value="ECO:0007669"/>
    <property type="project" value="TreeGrafter"/>
</dbReference>
<comment type="cofactor">
    <cofactor evidence="1">
        <name>Mg(2+)</name>
        <dbReference type="ChEBI" id="CHEBI:18420"/>
    </cofactor>
</comment>
<feature type="transmembrane region" description="Helical" evidence="8">
    <location>
        <begin position="1702"/>
        <end position="1732"/>
    </location>
</feature>
<dbReference type="Pfam" id="PF25087">
    <property type="entry name" value="GMPPB_C"/>
    <property type="match status" value="1"/>
</dbReference>
<dbReference type="GO" id="GO:0008966">
    <property type="term" value="F:phosphoglucosamine mutase activity"/>
    <property type="evidence" value="ECO:0007669"/>
    <property type="project" value="TreeGrafter"/>
</dbReference>
<evidence type="ECO:0000256" key="7">
    <source>
        <dbReference type="SAM" id="MobiDB-lite"/>
    </source>
</evidence>
<dbReference type="PANTHER" id="PTHR42946">
    <property type="entry name" value="PHOSPHOHEXOSE MUTASE"/>
    <property type="match status" value="1"/>
</dbReference>
<evidence type="ECO:0000256" key="1">
    <source>
        <dbReference type="ARBA" id="ARBA00001946"/>
    </source>
</evidence>
<dbReference type="PROSITE" id="PS50011">
    <property type="entry name" value="PROTEIN_KINASE_DOM"/>
    <property type="match status" value="1"/>
</dbReference>
<dbReference type="Gene3D" id="2.160.10.10">
    <property type="entry name" value="Hexapeptide repeat proteins"/>
    <property type="match status" value="3"/>
</dbReference>
<dbReference type="Pfam" id="PF02878">
    <property type="entry name" value="PGM_PMM_I"/>
    <property type="match status" value="1"/>
</dbReference>
<evidence type="ECO:0000256" key="2">
    <source>
        <dbReference type="ARBA" id="ARBA00010231"/>
    </source>
</evidence>
<evidence type="ECO:0000256" key="5">
    <source>
        <dbReference type="ARBA" id="ARBA00022842"/>
    </source>
</evidence>
<dbReference type="EMBL" id="PEWV01000016">
    <property type="protein sequence ID" value="PIU42191.1"/>
    <property type="molecule type" value="Genomic_DNA"/>
</dbReference>
<dbReference type="InterPro" id="IPR011009">
    <property type="entry name" value="Kinase-like_dom_sf"/>
</dbReference>
<dbReference type="Pfam" id="PF00069">
    <property type="entry name" value="Pkinase"/>
    <property type="match status" value="1"/>
</dbReference>
<evidence type="ECO:0000313" key="11">
    <source>
        <dbReference type="Proteomes" id="UP000230052"/>
    </source>
</evidence>
<dbReference type="InterPro" id="IPR005845">
    <property type="entry name" value="A-D-PHexomutase_a/b/a-II"/>
</dbReference>
<dbReference type="Pfam" id="PF02879">
    <property type="entry name" value="PGM_PMM_II"/>
    <property type="match status" value="1"/>
</dbReference>
<sequence length="5577" mass="613683">MPGPLRAFYGSELPEQQTYSPEGSSSIIRRVICLGNIREEGSLAIGSRDTFGLLCGAPGPVMNIIIGDYLWAIEYEPMGQTKVQSINAVLQLLFGDTHAFMATTIPAPTDGRPAAVEYDDKGVILERVEYKDKDGVVHKKLVEYDKDGKQVGTTKTVPRTRIRMDPITLPDVDATIIVVPHEILLLHGLRFDERIQAQDAANRIGEVTRESEFSSGLAPVCLTEDALARLRAECALDRIQSDSELYEYLARNANFTANDVIVSADPNINIVTQIQGINPALLGHIAVPAAQRELSRVLSHFANVQRPFAELDRFGQIAVNVFSSYGQPAAGDLTSGNALLQGKIEFEQGLSTLLATAYRFFRAYIDPADVRPFDEFLYREFGNGTAGNNIVPSLFGCTYRLVKDEETNEVLDEYYVQTNIQQRNINEIVAPERLPSELLSYEELDREARDAVRNLYEQSPLYKVTGVDGKPLASIPGIRLGFYTIPSFREIYSSRIFGPLFVSIWAYMKLFIIQMIFALYDPREVEREARRQLDRERRQSKLPRREGESDKAYKERTELNRKENEKVEAYNERLNKRLAEIVYRIAARDLAVGHRVARLAYHGTGSRRVWHIGPPELPFGERTENRISGWRLGAREILGGSSAHFGSGWRGLIGLFSGSFRFLRSWIWGDFDISSGRLPPGRIVDQMMEVEGRTSENDMFADMFQALIDLCSESGILLDEIYMYTADDSGVSRMPVIGDRNILLTVSVQDPRFKGLHTGQNTFEHMLVLLRNRFPFSAGLNFRIKTYSGIFDRDEDRPDFRKSAPKVPVYHSCRVDPYDYYVKRHSGFNPLVQAHQRAYSDWLIANTYIEPSTDTLNEMLKGNEAIGGEAPDQGRGTILAHRAAETIRGPQPTEQPTFSRTYGAELQAEVIEPLHDMARACNDLNMNDLFDHFGNDIDTFLDAISSPGADPASPHAQYRAFLENRIAAAEREAGGRQALLRATRGQDITPVGLYRNMGIILTPRDILERINLSSTAIETGHVEFMNPNAISDALLIAWNGFVDSFTDMKPEDRAAWVAMINVMYSMQAGEETEITPITEADLEEAVRDRHAVTVDEDGVIATTTTTTGAATVLPFLIFALLQDVERQSFNLLSDDMKTMCYLFSPVPLLQRFGFYDTIQYWTSVGPLPIAPGKLLMRIPLVPRPLVPTQLTVPGEKLPLTTIRLYAGMSPLASPMSGLNKTLESYMSRGFGQLVEDTFIGLYIGASPEADPVVPGSSLNRKVMFRMAFEKLHRNTNSVTRAFANMLVTRGIEQTLAGMGTSPDAAILNRNRAVRPAIPSAELQGLLDTLDPRVIPRLANRIRVIRKIVSLGDPAAIPALERVVNDDRSTAVKDEARQAIAVLQAAPVATSFASLYRDVLALQSVQAWGDECAMGTDSASGWVNYLFFANTLQRMYGDIVSGFVPGLGRAYRMGMVWRNLAENIPSFGPMHDLIRLVAARQANVDGTGQNWPLDPMIVFSFAREYPEAEVVAAAVAIHNEDQAALRLLRAANPDVERRARELITSITHNVRGVQLSEFITRNLRPFYNTWQRTPAVNKFWRDFQKEFEILDVRIIMFTPEAAAQMSLYEEAAAPEEGAAEIALEEAAAPEEGAPTVAQPPAPVQTRRGFLRPTWSWLTRAIFRASPRLQGAVSGALYAFGRAIHWPLTLYFNLIDLFSQPGKFIVGATFAIVGIVIIVGSFGALGCWVVGIILGKLGLAVASGMVMQAVAGILFVMKVTFAIVAVPFVKIWGFPISIPYVGGFLAGFIKLTAGLTFITSFYRSAGYVSREIFLPGGMWVVYHFILRPYRYLAATVISPPRAVSSAEEALKRRGIVIAADRETAMKQVRVRQVVVLNPIFVFFFTWSALSHFGLLLIPAAFMALVAGLVVGSLYMLGTSSPRLRAFSAVATIITAAATIMAIAGLGLLPPLALIYKALSFLIMLGSLMRIFIEVRYNLRNAADRKATNRIIAVAFFATVVLAFMITFYLLSPMGDQLSNLDSLQRVSDTARNWPHIVGFLYNAGAAILKALWKGLPFLVGLITIYATASAGLFNNNNRIVRGVGCLLLIGAVLGILLIHPATAAATAGFLVKLIGAAWVKTAFISLGAALKAAWLWILPHSLWGWIKATLLVLIGVPVILNIDIILRALLWRPFLRIGEFIAGASRAGGEVYRMMFGGPMVPRPEPEEEETRTTGIKMKREAGVTPELMSRVEVTDIILGTETGLESGIVARLRQMYPYLDQATVLSRARAARAVIADTIANFPELAGELLQVEFYAGNEHLAHVGDNTIYIDVDLLATYSSDLIAKEIEEELWHMLLRKLVKAGVIDQAPPAIEEIILDIAKIDAFQALPPARQAAYLITLAGDNDFDDQEFYRLLLGSLTAPRKEEIIALISAEHPEIAEKIRQSHSYVNRGILISEAIDYAKREGVYDEVTIRQYLAGRNAEDIKREMAPWLGVIESVMKEHARMELEKRYPGVTFLDPLGARLNIDPTVKIGEGAVIHTGVEIRGESVIGKGTVVYPGVKIRGKCGIGERNIIYAGVEIVGESVIGSDCQLNTVRIENSTLDDGVFVQYSAIINSSVGLGSELTMMEVQNSKIGKFATAIGGELRNSTVGDNCTLRFAAEVYDSEIGNNVTIGSRIKDAKVGDGVVSEHYSAVIEGANFPNSYPVVSFSLIERDAEGKIEKVVLGEEGVFENIPNLTNIGGGTTIKGRASLRTAFTAINSTIEGDVTIHFAGFVKGRISGSDISEVMPFSLVQGTEAGLQHRIGFILLDEASGGKPGILMNFINKTQKLLPEGRKNDIYRLIQGSIGLGLAMIRKELTKGPRDEGGASIYTRQELERGKAVYLAALNNPEWQVPGEEIVKPAAPKAQAEPEAEAALELPPVLPTIAQITDEKGTEYVKQKWPGVEFTDPSSTVVDETAEIGEGTIIGANVLLFAGTIIGAGCNISASTIIDSTVGDNTVIKDSIVITTDTVEGWKFVEKTTAATEPHASLRRFNVKIARAVIGKGVKLTDVLLINSEIGDMTVAERSQITHSKIGAHNELLPGANVEKSVTADHCLISSEVSKSWFGAGVTDDSRQVYASVIAPDGYVIVDEQGNRSVLTELANPITISGRTIFANYGGELGPDGASLKGTAFAFAAIIDPDTNVINLYDHPDISMLDLPEQTGVTVFMPFSHVSEEVWGIVLPGTIANTLSPRQHRIGAVFDEEPESVRLMVERIVDLLPAGEKNRADKLVEGSLRLGIQLVQREIDIIRGQLAGELSDANRTKLEGRLAQLERGLEIYTRNLESGRWKMNNGKWVNPAQVFGPEINTRLGVIKGKMVGTDGMRGKILTPAEAIGRRNVMAGPVREGKIGPEEPGDSELLIRYGLMTHEQAFYHGQAYVRTFGRETPFMLGGDNRPSTIELIEKLAEGIVSQGGTVYIVREPIPTPVLAYESNAKRFIGITVTGSHLGWKENGIKGFIAGKKIPDAKTVELEQNTYMISQGIAIPGIVAGGAINEMTEAGQAYVDHFLERFRQEMGGQAMPFEGKTIVIDSANGVTSRLAPRMFRDLGATVVEINTSIDGQLDNAPRGSMINAQDDGSVDQKGNPAKSGSQSTARLSAKIIELRDQDKDVMGGMGFDGDGDRIMFVDEDGIEIDGDGSLGAIALCLKEEVDEHGESRLKGNSVVATIMATMGLVAAMEDAGINVKLTRVGDRFVVEKMEKHGYVVGGEQSGHTILSDYQTTGDGIVTALFLFSRTLNKHQKLSELTTVKISRAYPYLGPHADLTATTPEQGSELISRLNETSRAKSPEQNPYYHDLMKIIQEGFGDMATQQEDFVQVADQFVVAKSADGYVTPNELYVHLYKDGRRAGWVSFRQSGTEPIRIRVYLTANCPRNQAEAVRAELVARTGEELKAIEGTPPATPPPATPPSTTPPTAPAPTAPAALAGPSVAPDVRQHILEQAEQWQPGWISSCVAEALLGDLDSENSIIRSTLPGAHRILNITHDTEWTERDVESEEPYIRTGRFTVTTDAGEARVYAKFPQFGESVALTAWGHNSEIDIIGRAKALRPDCYPAYKAPRKVVTTQQHGEETYQVLLVAEIPGKILKGFALEQGEGRSMSAEERERPENEWIWTDLGKEVAFYHYAVGIGIYDIGASHVVVNLEERKVTLFDFDRASPLTRQMQIDRDLVGFERMIRDTLGLAPRTADKAVAGFLRGYREATPETTASLAQEPIVRGGSAPLAATPRTTHHELLDISPSIRSFMEQPQFHGYRLANILGTRDIDDAWILFLENPTMPSENIVIKKIKDQRNNGRIEKEERILLDYYMHWGRLGVTERAYPAAVDPADGCAYLCMRPNPDGADLFTRLSRGEHFTMAQVREIGFQVARTMGHLHEMGVCIADVKPENIWICDNGRVILNDFGGAWFINSAETEHQVPTNFVQVDDYDDNGSLFKSGDIFKLCPWDVRRQMSGWAPSSDIFLLAAHMILALAGKQFDDRYEVGGIEKFLSDLEADGIILNEQWKGFFAKALGEVPYADTSDEEFTRFRTAEEFLGAVESLPVEAEVAPTAPAAPSDGEIMQVPAGESEEALKTEFKASEADRQGYTLTNFDRTEIDRAITALSAEPQNDRIAQAITDLNALRDGNMSLYTVPGGVVKAQNHFMLGLREGNTVYLDRELLANLTPNEAIEYIVHEVICRGGEDHQIVRELQQKMFKEQNYRDEDLKYHEGGKLGLRLRWYINRKAETIRIVDNLIADMGGIGVEDPELQSAVVRSLQGIVSYLQGQGMEEGIIRAELTNYYNITLNYTGILTFISSLAATAQGKETAKLIIENLARQVEAFNVADAYDILGQGAPGNRAYLAYAVVIAGFIKVSVRYPELALFTPAIVNSIFDLSWFDVMVYEAALRVANGPNQDKYSARTAGILSSIAAASDAGSRQTRQAVAALLIDDGAQHDIDLNIARDRFNPRFLEVPFISQAPEGSMPLANVTGEAAFTGLFSGDRVLGGFTIDGGEVVDLGHSDVAQFIQDRNINLVPSTGRERIFTLWTTDSILQFARDQSKSGERLRIVMSKKGDIYVAKDTGSLEIAGIERTRTENYYRAYPNVRFNLLEGTGAWIVTGFLYEYFDMNHLEGSIKSRMDAAGLPLTDITDKARDGVRDVISRRKALEGQDTYIDEAGSNFMTRAVMLKSGKFAIETIPIDFEPEPGTVPIRPEAPVPAPTLAEAGVITIGIPAFENADQIEGLIKQKLEGRNISIVRFETGDKQEDMVRRLRDQGKVGLVVDTNDVATIEKALDPLLDELDLCLLLKDHPALITGKLDNLSRTALVEIMNDGNLQKKITSSNAEYAMSNIDALALAGCEAYATYAFSAQARGLDATQPKIAVVPSALLESNPGLKARIMNRRIQMGMLEGEADPIRDVLVITDPRIKDENLYTYLNIMGISDLFDRSNIIIHGEIVQKCQDRPIPINPAALNEQQMQDIIRDILAPPQETVIDFVGGRALLVGLITGMITGVLPEQEEYYEKVIERLAHDGQIPPDIAEELNKSKGQIFKPDTVEGQRYNRELEKERQRIQEQLRTEISA</sequence>
<dbReference type="SUPFAM" id="SSF51161">
    <property type="entry name" value="Trimeric LpxA-like enzymes"/>
    <property type="match status" value="3"/>
</dbReference>
<feature type="transmembrane region" description="Helical" evidence="8">
    <location>
        <begin position="1926"/>
        <end position="1946"/>
    </location>
</feature>
<evidence type="ECO:0000313" key="10">
    <source>
        <dbReference type="EMBL" id="PIU42191.1"/>
    </source>
</evidence>
<dbReference type="InterPro" id="IPR011004">
    <property type="entry name" value="Trimer_LpxA-like_sf"/>
</dbReference>
<keyword evidence="6" id="KW-0413">Isomerase</keyword>
<dbReference type="GO" id="GO:0005975">
    <property type="term" value="P:carbohydrate metabolic process"/>
    <property type="evidence" value="ECO:0007669"/>
    <property type="project" value="InterPro"/>
</dbReference>
<dbReference type="GO" id="GO:0004615">
    <property type="term" value="F:phosphomannomutase activity"/>
    <property type="evidence" value="ECO:0007669"/>
    <property type="project" value="TreeGrafter"/>
</dbReference>
<keyword evidence="8" id="KW-1133">Transmembrane helix</keyword>
<dbReference type="GO" id="GO:0005524">
    <property type="term" value="F:ATP binding"/>
    <property type="evidence" value="ECO:0007669"/>
    <property type="project" value="InterPro"/>
</dbReference>
<comment type="similarity">
    <text evidence="2">Belongs to the phosphohexose mutase family.</text>
</comment>
<feature type="region of interest" description="Disordered" evidence="7">
    <location>
        <begin position="3916"/>
        <end position="3948"/>
    </location>
</feature>
<feature type="transmembrane region" description="Helical" evidence="8">
    <location>
        <begin position="1988"/>
        <end position="2008"/>
    </location>
</feature>
<dbReference type="GO" id="GO:0009252">
    <property type="term" value="P:peptidoglycan biosynthetic process"/>
    <property type="evidence" value="ECO:0007669"/>
    <property type="project" value="TreeGrafter"/>
</dbReference>
<feature type="region of interest" description="Disordered" evidence="7">
    <location>
        <begin position="531"/>
        <end position="558"/>
    </location>
</feature>
<dbReference type="InterPro" id="IPR056729">
    <property type="entry name" value="GMPPB_C"/>
</dbReference>
<dbReference type="GO" id="GO:0004672">
    <property type="term" value="F:protein kinase activity"/>
    <property type="evidence" value="ECO:0007669"/>
    <property type="project" value="InterPro"/>
</dbReference>
<keyword evidence="3" id="KW-0597">Phosphoprotein</keyword>
<evidence type="ECO:0000256" key="3">
    <source>
        <dbReference type="ARBA" id="ARBA00022553"/>
    </source>
</evidence>
<feature type="transmembrane region" description="Helical" evidence="8">
    <location>
        <begin position="1778"/>
        <end position="1800"/>
    </location>
</feature>
<accession>A0A2J0KUL9</accession>
<protein>
    <recommendedName>
        <fullName evidence="9">Protein kinase domain-containing protein</fullName>
    </recommendedName>
</protein>
<dbReference type="Proteomes" id="UP000230052">
    <property type="component" value="Unassembled WGS sequence"/>
</dbReference>
<reference evidence="10 11" key="1">
    <citation type="submission" date="2017-09" db="EMBL/GenBank/DDBJ databases">
        <title>Depth-based differentiation of microbial function through sediment-hosted aquifers and enrichment of novel symbionts in the deep terrestrial subsurface.</title>
        <authorList>
            <person name="Probst A.J."/>
            <person name="Ladd B."/>
            <person name="Jarett J.K."/>
            <person name="Geller-Mcgrath D.E."/>
            <person name="Sieber C.M."/>
            <person name="Emerson J.B."/>
            <person name="Anantharaman K."/>
            <person name="Thomas B.C."/>
            <person name="Malmstrom R."/>
            <person name="Stieglmeier M."/>
            <person name="Klingl A."/>
            <person name="Woyke T."/>
            <person name="Ryan C.M."/>
            <person name="Banfield J.F."/>
        </authorList>
    </citation>
    <scope>NUCLEOTIDE SEQUENCE [LARGE SCALE GENOMIC DNA]</scope>
    <source>
        <strain evidence="10">CG07_land_8_20_14_0_80_42_15</strain>
    </source>
</reference>
<keyword evidence="5" id="KW-0460">Magnesium</keyword>
<keyword evidence="8" id="KW-0812">Transmembrane</keyword>
<feature type="transmembrane region" description="Helical" evidence="8">
    <location>
        <begin position="2148"/>
        <end position="2169"/>
    </location>
</feature>